<dbReference type="Pfam" id="PF13314">
    <property type="entry name" value="DUF4083"/>
    <property type="match status" value="1"/>
</dbReference>
<accession>A0A3R9ZZ75</accession>
<evidence type="ECO:0000256" key="1">
    <source>
        <dbReference type="SAM" id="Phobius"/>
    </source>
</evidence>
<keyword evidence="1" id="KW-0812">Transmembrane</keyword>
<dbReference type="InterPro" id="IPR025143">
    <property type="entry name" value="DUF4083"/>
</dbReference>
<sequence length="76" mass="8673">MTANVDSTCRFAKNRRVYECVFNSDVCNAAISTLLVIFICIGIGAALRYFSWRKKQASELNRRLDRVIELLEGERG</sequence>
<reference evidence="2 3" key="1">
    <citation type="submission" date="2018-12" db="EMBL/GenBank/DDBJ databases">
        <title>Bacillus ochoae sp. nov., Paenibacillus whitsoniae sp. nov., Paenibacillus spiritus sp. nov. Isolated from the Mars Exploration Rover during spacecraft assembly.</title>
        <authorList>
            <person name="Seuylemezian A."/>
            <person name="Vaishampayan P."/>
        </authorList>
    </citation>
    <scope>NUCLEOTIDE SEQUENCE [LARGE SCALE GENOMIC DNA]</scope>
    <source>
        <strain evidence="2 3">MER 54</strain>
    </source>
</reference>
<evidence type="ECO:0000313" key="3">
    <source>
        <dbReference type="Proteomes" id="UP000276128"/>
    </source>
</evidence>
<dbReference type="AlphaFoldDB" id="A0A3R9ZZ75"/>
<dbReference type="EMBL" id="RXHU01000146">
    <property type="protein sequence ID" value="RTE00738.1"/>
    <property type="molecule type" value="Genomic_DNA"/>
</dbReference>
<gene>
    <name evidence="2" type="ORF">EJQ19_31180</name>
</gene>
<keyword evidence="3" id="KW-1185">Reference proteome</keyword>
<proteinExistence type="predicted"/>
<feature type="transmembrane region" description="Helical" evidence="1">
    <location>
        <begin position="29"/>
        <end position="50"/>
    </location>
</feature>
<keyword evidence="1" id="KW-1133">Transmembrane helix</keyword>
<keyword evidence="1" id="KW-0472">Membrane</keyword>
<dbReference type="Proteomes" id="UP000276128">
    <property type="component" value="Unassembled WGS sequence"/>
</dbReference>
<comment type="caution">
    <text evidence="2">The sequence shown here is derived from an EMBL/GenBank/DDBJ whole genome shotgun (WGS) entry which is preliminary data.</text>
</comment>
<name>A0A3R9ZZ75_9BACL</name>
<organism evidence="2 3">
    <name type="scientific">Paenibacillus whitsoniae</name>
    <dbReference type="NCBI Taxonomy" id="2496558"/>
    <lineage>
        <taxon>Bacteria</taxon>
        <taxon>Bacillati</taxon>
        <taxon>Bacillota</taxon>
        <taxon>Bacilli</taxon>
        <taxon>Bacillales</taxon>
        <taxon>Paenibacillaceae</taxon>
        <taxon>Paenibacillus</taxon>
    </lineage>
</organism>
<evidence type="ECO:0000313" key="2">
    <source>
        <dbReference type="EMBL" id="RTE00738.1"/>
    </source>
</evidence>
<protein>
    <submittedName>
        <fullName evidence="2">DUF4083 domain-containing protein</fullName>
    </submittedName>
</protein>
<dbReference type="RefSeq" id="WP_126145106.1">
    <property type="nucleotide sequence ID" value="NZ_RXHU01000146.1"/>
</dbReference>